<evidence type="ECO:0000256" key="7">
    <source>
        <dbReference type="SAM" id="MobiDB-lite"/>
    </source>
</evidence>
<dbReference type="InterPro" id="IPR002610">
    <property type="entry name" value="Peptidase_S54_rhomboid-like"/>
</dbReference>
<dbReference type="InterPro" id="IPR035952">
    <property type="entry name" value="Rhomboid-like_sf"/>
</dbReference>
<evidence type="ECO:0000313" key="9">
    <source>
        <dbReference type="EMBL" id="CAK0786411.1"/>
    </source>
</evidence>
<gene>
    <name evidence="9" type="ORF">CVIRNUC_009624</name>
</gene>
<feature type="region of interest" description="Disordered" evidence="7">
    <location>
        <begin position="99"/>
        <end position="175"/>
    </location>
</feature>
<feature type="region of interest" description="Disordered" evidence="7">
    <location>
        <begin position="1"/>
        <end position="47"/>
    </location>
</feature>
<feature type="transmembrane region" description="Helical" evidence="6">
    <location>
        <begin position="335"/>
        <end position="355"/>
    </location>
</feature>
<dbReference type="PANTHER" id="PTHR22936">
    <property type="entry name" value="RHOMBOID-RELATED"/>
    <property type="match status" value="1"/>
</dbReference>
<comment type="caution">
    <text evidence="9">The sequence shown here is derived from an EMBL/GenBank/DDBJ whole genome shotgun (WGS) entry which is preliminary data.</text>
</comment>
<evidence type="ECO:0000256" key="5">
    <source>
        <dbReference type="ARBA" id="ARBA00023136"/>
    </source>
</evidence>
<keyword evidence="6" id="KW-0720">Serine protease</keyword>
<accession>A0AAV1IIE0</accession>
<feature type="transmembrane region" description="Helical" evidence="6">
    <location>
        <begin position="565"/>
        <end position="587"/>
    </location>
</feature>
<comment type="function">
    <text evidence="6">Serine protease involved in intramembrane proteolysis.</text>
</comment>
<dbReference type="InterPro" id="IPR022764">
    <property type="entry name" value="Peptidase_S54_rhomboid_dom"/>
</dbReference>
<feature type="transmembrane region" description="Helical" evidence="6">
    <location>
        <begin position="482"/>
        <end position="503"/>
    </location>
</feature>
<organism evidence="9 10">
    <name type="scientific">Coccomyxa viridis</name>
    <dbReference type="NCBI Taxonomy" id="1274662"/>
    <lineage>
        <taxon>Eukaryota</taxon>
        <taxon>Viridiplantae</taxon>
        <taxon>Chlorophyta</taxon>
        <taxon>core chlorophytes</taxon>
        <taxon>Trebouxiophyceae</taxon>
        <taxon>Trebouxiophyceae incertae sedis</taxon>
        <taxon>Coccomyxaceae</taxon>
        <taxon>Coccomyxa</taxon>
    </lineage>
</organism>
<name>A0AAV1IIE0_9CHLO</name>
<evidence type="ECO:0000313" key="10">
    <source>
        <dbReference type="Proteomes" id="UP001314263"/>
    </source>
</evidence>
<dbReference type="Pfam" id="PF01694">
    <property type="entry name" value="Rhomboid"/>
    <property type="match status" value="1"/>
</dbReference>
<comment type="subcellular location">
    <subcellularLocation>
        <location evidence="1 6">Membrane</location>
        <topology evidence="1 6">Multi-pass membrane protein</topology>
    </subcellularLocation>
</comment>
<dbReference type="Gene3D" id="1.20.1540.10">
    <property type="entry name" value="Rhomboid-like"/>
    <property type="match status" value="1"/>
</dbReference>
<feature type="transmembrane region" description="Helical" evidence="6">
    <location>
        <begin position="510"/>
        <end position="530"/>
    </location>
</feature>
<dbReference type="GO" id="GO:0004252">
    <property type="term" value="F:serine-type endopeptidase activity"/>
    <property type="evidence" value="ECO:0007669"/>
    <property type="project" value="InterPro"/>
</dbReference>
<evidence type="ECO:0000256" key="4">
    <source>
        <dbReference type="ARBA" id="ARBA00022989"/>
    </source>
</evidence>
<dbReference type="SUPFAM" id="SSF144091">
    <property type="entry name" value="Rhomboid-like"/>
    <property type="match status" value="1"/>
</dbReference>
<evidence type="ECO:0000256" key="2">
    <source>
        <dbReference type="ARBA" id="ARBA00009045"/>
    </source>
</evidence>
<keyword evidence="5 6" id="KW-0472">Membrane</keyword>
<feature type="compositionally biased region" description="Low complexity" evidence="7">
    <location>
        <begin position="161"/>
        <end position="175"/>
    </location>
</feature>
<evidence type="ECO:0000259" key="8">
    <source>
        <dbReference type="Pfam" id="PF01694"/>
    </source>
</evidence>
<dbReference type="Proteomes" id="UP001314263">
    <property type="component" value="Unassembled WGS sequence"/>
</dbReference>
<dbReference type="EC" id="3.4.21.105" evidence="6"/>
<evidence type="ECO:0000256" key="3">
    <source>
        <dbReference type="ARBA" id="ARBA00022692"/>
    </source>
</evidence>
<comment type="caution">
    <text evidence="6">Lacks conserved residue(s) required for the propagation of feature annotation.</text>
</comment>
<dbReference type="EMBL" id="CAUYUE010000014">
    <property type="protein sequence ID" value="CAK0786411.1"/>
    <property type="molecule type" value="Genomic_DNA"/>
</dbReference>
<dbReference type="GO" id="GO:0016020">
    <property type="term" value="C:membrane"/>
    <property type="evidence" value="ECO:0007669"/>
    <property type="project" value="UniProtKB-SubCell"/>
</dbReference>
<feature type="compositionally biased region" description="Basic and acidic residues" evidence="7">
    <location>
        <begin position="1"/>
        <end position="20"/>
    </location>
</feature>
<comment type="similarity">
    <text evidence="2 6">Belongs to the peptidase S54 family.</text>
</comment>
<proteinExistence type="inferred from homology"/>
<comment type="catalytic activity">
    <reaction evidence="6">
        <text>Cleaves type-1 transmembrane domains using a catalytic dyad composed of serine and histidine that are contributed by different transmembrane domains.</text>
        <dbReference type="EC" id="3.4.21.105"/>
    </reaction>
</comment>
<dbReference type="GO" id="GO:0006508">
    <property type="term" value="P:proteolysis"/>
    <property type="evidence" value="ECO:0007669"/>
    <property type="project" value="UniProtKB-KW"/>
</dbReference>
<feature type="transmembrane region" description="Helical" evidence="6">
    <location>
        <begin position="536"/>
        <end position="553"/>
    </location>
</feature>
<feature type="transmembrane region" description="Helical" evidence="6">
    <location>
        <begin position="456"/>
        <end position="476"/>
    </location>
</feature>
<dbReference type="AlphaFoldDB" id="A0AAV1IIE0"/>
<protein>
    <recommendedName>
        <fullName evidence="6">RHOMBOID-like protein</fullName>
        <ecNumber evidence="6">3.4.21.105</ecNumber>
    </recommendedName>
</protein>
<keyword evidence="3 6" id="KW-0812">Transmembrane</keyword>
<keyword evidence="6" id="KW-0645">Protease</keyword>
<reference evidence="9 10" key="1">
    <citation type="submission" date="2023-10" db="EMBL/GenBank/DDBJ databases">
        <authorList>
            <person name="Maclean D."/>
            <person name="Macfadyen A."/>
        </authorList>
    </citation>
    <scope>NUCLEOTIDE SEQUENCE [LARGE SCALE GENOMIC DNA]</scope>
</reference>
<keyword evidence="6" id="KW-0378">Hydrolase</keyword>
<feature type="domain" description="Peptidase S54 rhomboid" evidence="8">
    <location>
        <begin position="415"/>
        <end position="537"/>
    </location>
</feature>
<evidence type="ECO:0000256" key="6">
    <source>
        <dbReference type="RuleBase" id="RU362115"/>
    </source>
</evidence>
<sequence>MNPDSSGRERRSRVIERGDSSLRSVYNDPLSDPRDRFETAPPAGMHLDCSASRVEGHRATASHMPNGRNAVANQQHAWGGERLDMTPMGMAGSSLWPEVPLSPEGVSAAGTRDQNGWRPAHSARVSAQGSEDGASEHSEAAQAATARTPVLDKSPASLYMDSAGPEPGAGSAAAADSRKGQASCWAGSRRVRGSGGCITTTWHFASLGFAEHPLRKHREWTGAVVPYNTLEGRYSNTGGRSDSGMHDEEAPSASAAMPAKRRLFSGPAALPENALKRLEERYAKNGRRRGLVYALRRRQSPGSFRSRWDCLCNEAFIAGELLFDASTPSSLRRHLPWFTVAYLALTFIAFAYMAGQYGSFLEADPGISACRGSDFEQGPHGMFRWVDTWVPCRVFDSSFLIVWGAKYAPLMRRAGDWWRWPSSLLVQDSFPHLLAGALLYGALSLHVELRFGTRRTLLLTLSAALAGNFLDTLIMAPCTVVLASAGCLFGLVIPFLADVAVNFDVIRYPVLRLLGAACALVLYIAAGVFYGYSGRLVPLGAILASVFPGLLMLPHLKSERYESCVPFCAIASTLVLLMLVPVAVYMAKLPLASC</sequence>
<keyword evidence="4 6" id="KW-1133">Transmembrane helix</keyword>
<evidence type="ECO:0000256" key="1">
    <source>
        <dbReference type="ARBA" id="ARBA00004141"/>
    </source>
</evidence>
<dbReference type="PANTHER" id="PTHR22936:SF99">
    <property type="entry name" value="RHOMBOID-LIKE PROTEASE"/>
    <property type="match status" value="1"/>
</dbReference>
<keyword evidence="10" id="KW-1185">Reference proteome</keyword>